<feature type="compositionally biased region" description="Basic and acidic residues" evidence="1">
    <location>
        <begin position="72"/>
        <end position="99"/>
    </location>
</feature>
<gene>
    <name evidence="2" type="primary">Acey_s0069.g309</name>
    <name evidence="2" type="ORF">Y032_0069g309</name>
</gene>
<dbReference type="Proteomes" id="UP000024635">
    <property type="component" value="Unassembled WGS sequence"/>
</dbReference>
<protein>
    <submittedName>
        <fullName evidence="2">Uncharacterized protein</fullName>
    </submittedName>
</protein>
<dbReference type="EMBL" id="JARK01001405">
    <property type="protein sequence ID" value="EYC07602.1"/>
    <property type="molecule type" value="Genomic_DNA"/>
</dbReference>
<dbReference type="AlphaFoldDB" id="A0A016TYD8"/>
<accession>A0A016TYD8</accession>
<reference evidence="3" key="1">
    <citation type="journal article" date="2015" name="Nat. Genet.">
        <title>The genome and transcriptome of the zoonotic hookworm Ancylostoma ceylanicum identify infection-specific gene families.</title>
        <authorList>
            <person name="Schwarz E.M."/>
            <person name="Hu Y."/>
            <person name="Antoshechkin I."/>
            <person name="Miller M.M."/>
            <person name="Sternberg P.W."/>
            <person name="Aroian R.V."/>
        </authorList>
    </citation>
    <scope>NUCLEOTIDE SEQUENCE</scope>
    <source>
        <strain evidence="3">HY135</strain>
    </source>
</reference>
<sequence length="157" mass="17247">MMIHIPTILAAVKTLPGGVEQCHSEVPGIVGSEMGNSQSYDVTNVSGRGERQEKVGKVKQLKDDLPPLVIEADEKEKTENKSPNKHEGRHDEHQVEHHKSAAPAPPPEPVDMAETHEKQQTHEIGNGVSASEVECLHRVEEPETIPVDAFPAQSRYD</sequence>
<feature type="region of interest" description="Disordered" evidence="1">
    <location>
        <begin position="44"/>
        <end position="130"/>
    </location>
</feature>
<dbReference type="OrthoDB" id="5838775at2759"/>
<name>A0A016TYD8_9BILA</name>
<evidence type="ECO:0000313" key="2">
    <source>
        <dbReference type="EMBL" id="EYC07602.1"/>
    </source>
</evidence>
<evidence type="ECO:0000256" key="1">
    <source>
        <dbReference type="SAM" id="MobiDB-lite"/>
    </source>
</evidence>
<keyword evidence="3" id="KW-1185">Reference proteome</keyword>
<comment type="caution">
    <text evidence="2">The sequence shown here is derived from an EMBL/GenBank/DDBJ whole genome shotgun (WGS) entry which is preliminary data.</text>
</comment>
<organism evidence="2 3">
    <name type="scientific">Ancylostoma ceylanicum</name>
    <dbReference type="NCBI Taxonomy" id="53326"/>
    <lineage>
        <taxon>Eukaryota</taxon>
        <taxon>Metazoa</taxon>
        <taxon>Ecdysozoa</taxon>
        <taxon>Nematoda</taxon>
        <taxon>Chromadorea</taxon>
        <taxon>Rhabditida</taxon>
        <taxon>Rhabditina</taxon>
        <taxon>Rhabditomorpha</taxon>
        <taxon>Strongyloidea</taxon>
        <taxon>Ancylostomatidae</taxon>
        <taxon>Ancylostomatinae</taxon>
        <taxon>Ancylostoma</taxon>
    </lineage>
</organism>
<feature type="compositionally biased region" description="Basic and acidic residues" evidence="1">
    <location>
        <begin position="48"/>
        <end position="65"/>
    </location>
</feature>
<evidence type="ECO:0000313" key="3">
    <source>
        <dbReference type="Proteomes" id="UP000024635"/>
    </source>
</evidence>
<proteinExistence type="predicted"/>